<dbReference type="PROSITE" id="PS50191">
    <property type="entry name" value="CRAL_TRIO"/>
    <property type="match status" value="1"/>
</dbReference>
<dbReference type="EMBL" id="JBDFQZ010000008">
    <property type="protein sequence ID" value="KAK9699450.1"/>
    <property type="molecule type" value="Genomic_DNA"/>
</dbReference>
<evidence type="ECO:0000259" key="2">
    <source>
        <dbReference type="PROSITE" id="PS50191"/>
    </source>
</evidence>
<dbReference type="InterPro" id="IPR036865">
    <property type="entry name" value="CRAL-TRIO_dom_sf"/>
</dbReference>
<dbReference type="SUPFAM" id="SSF52087">
    <property type="entry name" value="CRAL/TRIO domain"/>
    <property type="match status" value="1"/>
</dbReference>
<keyword evidence="1" id="KW-1133">Transmembrane helix</keyword>
<dbReference type="PANTHER" id="PTHR47041">
    <property type="entry name" value="SEC14 CYTOSOLIC FACTOR FAMILY PROTEIN / PHOSPHOGLYCERIDE TRANSFER FAMILY PROTEIN"/>
    <property type="match status" value="1"/>
</dbReference>
<dbReference type="Pfam" id="PF00650">
    <property type="entry name" value="CRAL_TRIO"/>
    <property type="match status" value="1"/>
</dbReference>
<feature type="transmembrane region" description="Helical" evidence="1">
    <location>
        <begin position="450"/>
        <end position="471"/>
    </location>
</feature>
<dbReference type="CDD" id="cd00170">
    <property type="entry name" value="SEC14"/>
    <property type="match status" value="1"/>
</dbReference>
<sequence length="485" mass="54590">MADSLRVADNRKELNHSIVCNNKQPKQCLITSIPKYYTQKALKHIVKLDQNILGMGTVSEVGLFLLKLAVLEAVRKFSKAHCPFLWRSLQALQLVCVPPLKWIGKWSIFRGFLKCMQALSRPLFVLSITSLADGDGSVNVEETSGSSVSDAQTIVPSDSRPGEGVMQGQAPEGWMSQVLSELEKEGMSVPVRITEDDLRRLYYSVHGDFPRFLKSVKKTIKWRQTFKFLSPEELDNWSEIVFWHGCDSKGHPCLIIRVAPACSNLVSDQKSRLPEVVVSQIEHGILHLVPPRDPRITVLMDCEGLTPFRFPVHMMRSCAILLQDHYPNRLAALFVVRLPPIARVVMQTLFKVLRPGTRRKLRILGPDYLQFLSDQLPSIPSLLGGNCSCSKCTNIVNEENTAVGPSTEHEAENTPQQPFQPAIEHVSEDILPPHSAYHADEFEYVKYDKVVKTIIVGLLVLLLSIVYSVGFQKLESLRLYKRDGL</sequence>
<name>A0AAW1J8U8_SAPOF</name>
<dbReference type="InterPro" id="IPR001251">
    <property type="entry name" value="CRAL-TRIO_dom"/>
</dbReference>
<dbReference type="AlphaFoldDB" id="A0AAW1J8U8"/>
<evidence type="ECO:0000313" key="4">
    <source>
        <dbReference type="Proteomes" id="UP001443914"/>
    </source>
</evidence>
<proteinExistence type="predicted"/>
<keyword evidence="1" id="KW-0472">Membrane</keyword>
<organism evidence="3 4">
    <name type="scientific">Saponaria officinalis</name>
    <name type="common">Common soapwort</name>
    <name type="synonym">Lychnis saponaria</name>
    <dbReference type="NCBI Taxonomy" id="3572"/>
    <lineage>
        <taxon>Eukaryota</taxon>
        <taxon>Viridiplantae</taxon>
        <taxon>Streptophyta</taxon>
        <taxon>Embryophyta</taxon>
        <taxon>Tracheophyta</taxon>
        <taxon>Spermatophyta</taxon>
        <taxon>Magnoliopsida</taxon>
        <taxon>eudicotyledons</taxon>
        <taxon>Gunneridae</taxon>
        <taxon>Pentapetalae</taxon>
        <taxon>Caryophyllales</taxon>
        <taxon>Caryophyllaceae</taxon>
        <taxon>Caryophylleae</taxon>
        <taxon>Saponaria</taxon>
    </lineage>
</organism>
<dbReference type="Gene3D" id="3.40.525.10">
    <property type="entry name" value="CRAL-TRIO lipid binding domain"/>
    <property type="match status" value="1"/>
</dbReference>
<feature type="domain" description="CRAL-TRIO" evidence="2">
    <location>
        <begin position="230"/>
        <end position="391"/>
    </location>
</feature>
<dbReference type="SMART" id="SM00516">
    <property type="entry name" value="SEC14"/>
    <property type="match status" value="1"/>
</dbReference>
<protein>
    <recommendedName>
        <fullName evidence="2">CRAL-TRIO domain-containing protein</fullName>
    </recommendedName>
</protein>
<comment type="caution">
    <text evidence="3">The sequence shown here is derived from an EMBL/GenBank/DDBJ whole genome shotgun (WGS) entry which is preliminary data.</text>
</comment>
<keyword evidence="1" id="KW-0812">Transmembrane</keyword>
<evidence type="ECO:0000256" key="1">
    <source>
        <dbReference type="SAM" id="Phobius"/>
    </source>
</evidence>
<dbReference type="Proteomes" id="UP001443914">
    <property type="component" value="Unassembled WGS sequence"/>
</dbReference>
<evidence type="ECO:0000313" key="3">
    <source>
        <dbReference type="EMBL" id="KAK9699450.1"/>
    </source>
</evidence>
<reference evidence="3" key="1">
    <citation type="submission" date="2024-03" db="EMBL/GenBank/DDBJ databases">
        <title>WGS assembly of Saponaria officinalis var. Norfolk2.</title>
        <authorList>
            <person name="Jenkins J."/>
            <person name="Shu S."/>
            <person name="Grimwood J."/>
            <person name="Barry K."/>
            <person name="Goodstein D."/>
            <person name="Schmutz J."/>
            <person name="Leebens-Mack J."/>
            <person name="Osbourn A."/>
        </authorList>
    </citation>
    <scope>NUCLEOTIDE SEQUENCE [LARGE SCALE GENOMIC DNA]</scope>
    <source>
        <strain evidence="3">JIC</strain>
    </source>
</reference>
<gene>
    <name evidence="3" type="ORF">RND81_08G174100</name>
</gene>
<accession>A0AAW1J8U8</accession>
<keyword evidence="4" id="KW-1185">Reference proteome</keyword>
<dbReference type="PANTHER" id="PTHR47041:SF2">
    <property type="entry name" value="SEC14 CYTOSOLIC FACTOR FAMILY PROTEIN _ PHOSPHOGLYCERIDE TRANSFER FAMILY PROTEIN"/>
    <property type="match status" value="1"/>
</dbReference>